<dbReference type="Pfam" id="PF11523">
    <property type="entry name" value="DUF3223"/>
    <property type="match status" value="1"/>
</dbReference>
<feature type="compositionally biased region" description="Acidic residues" evidence="1">
    <location>
        <begin position="79"/>
        <end position="96"/>
    </location>
</feature>
<dbReference type="Proteomes" id="UP000516314">
    <property type="component" value="Chromosome 1"/>
</dbReference>
<dbReference type="EMBL" id="LR881466">
    <property type="protein sequence ID" value="CAD5314805.1"/>
    <property type="molecule type" value="Genomic_DNA"/>
</dbReference>
<evidence type="ECO:0000313" key="3">
    <source>
        <dbReference type="Proteomes" id="UP000516314"/>
    </source>
</evidence>
<protein>
    <submittedName>
        <fullName evidence="2">(thale cress) hypothetical protein</fullName>
    </submittedName>
</protein>
<reference evidence="2 3" key="1">
    <citation type="submission" date="2020-09" db="EMBL/GenBank/DDBJ databases">
        <authorList>
            <person name="Ashkenazy H."/>
        </authorList>
    </citation>
    <scope>NUCLEOTIDE SEQUENCE [LARGE SCALE GENOMIC DNA]</scope>
    <source>
        <strain evidence="3">cv. Cdm-0</strain>
    </source>
</reference>
<dbReference type="Gene3D" id="3.10.450.40">
    <property type="match status" value="1"/>
</dbReference>
<feature type="region of interest" description="Disordered" evidence="1">
    <location>
        <begin position="70"/>
        <end position="96"/>
    </location>
</feature>
<dbReference type="InterPro" id="IPR044673">
    <property type="entry name" value="DCL-like"/>
</dbReference>
<dbReference type="PANTHER" id="PTHR33415">
    <property type="entry name" value="PROTEIN EMBRYO DEFECTIVE 514"/>
    <property type="match status" value="1"/>
</dbReference>
<proteinExistence type="predicted"/>
<dbReference type="AlphaFoldDB" id="A0A7G2E2E0"/>
<gene>
    <name evidence="2" type="ORF">AT9943_LOCUS3225</name>
</gene>
<name>A0A7G2E2E0_ARATH</name>
<evidence type="ECO:0000256" key="1">
    <source>
        <dbReference type="SAM" id="MobiDB-lite"/>
    </source>
</evidence>
<organism evidence="2 3">
    <name type="scientific">Arabidopsis thaliana</name>
    <name type="common">Mouse-ear cress</name>
    <dbReference type="NCBI Taxonomy" id="3702"/>
    <lineage>
        <taxon>Eukaryota</taxon>
        <taxon>Viridiplantae</taxon>
        <taxon>Streptophyta</taxon>
        <taxon>Embryophyta</taxon>
        <taxon>Tracheophyta</taxon>
        <taxon>Spermatophyta</taxon>
        <taxon>Magnoliopsida</taxon>
        <taxon>eudicotyledons</taxon>
        <taxon>Gunneridae</taxon>
        <taxon>Pentapetalae</taxon>
        <taxon>rosids</taxon>
        <taxon>malvids</taxon>
        <taxon>Brassicales</taxon>
        <taxon>Brassicaceae</taxon>
        <taxon>Camelineae</taxon>
        <taxon>Arabidopsis</taxon>
    </lineage>
</organism>
<accession>A0A7G2E2E0</accession>
<dbReference type="PANTHER" id="PTHR33415:SF15">
    <property type="entry name" value="PROTEIN DCL HOMOLOG, CHLOROPLASTIC"/>
    <property type="match status" value="1"/>
</dbReference>
<evidence type="ECO:0000313" key="2">
    <source>
        <dbReference type="EMBL" id="CAD5314805.1"/>
    </source>
</evidence>
<sequence length="187" mass="21671">MSLASIPSSSPVASPYFRCRTYIFSFSSSPLCLYFPRGDSTSLRPRVRALRTESDGAKIGNSESYGSELLRRPRIASEESSEEEEEEEEENSEGDEFVDWEDKILEVTVPLVGFVRMILHSGKYANRDRLSPEHERTIIEMLLPYHPECEKKIGCGIDYIMVGHHPDFESSRYSFILRHFRKRRQNR</sequence>